<reference evidence="15" key="2">
    <citation type="submission" date="2025-08" db="UniProtKB">
        <authorList>
            <consortium name="Ensembl"/>
        </authorList>
    </citation>
    <scope>IDENTIFICATION</scope>
</reference>
<dbReference type="FunFam" id="2.20.70.10:FF:000007">
    <property type="entry name" value="E3 ubiquitin-protein ligase HECW2 isoform X1"/>
    <property type="match status" value="1"/>
</dbReference>
<dbReference type="InterPro" id="IPR032348">
    <property type="entry name" value="HECW_N"/>
</dbReference>
<evidence type="ECO:0000256" key="6">
    <source>
        <dbReference type="ARBA" id="ARBA00022553"/>
    </source>
</evidence>
<dbReference type="EC" id="2.3.2.26" evidence="4"/>
<evidence type="ECO:0000256" key="10">
    <source>
        <dbReference type="PROSITE-ProRule" id="PRU00104"/>
    </source>
</evidence>
<feature type="domain" description="C2" evidence="12">
    <location>
        <begin position="156"/>
        <end position="287"/>
    </location>
</feature>
<keyword evidence="7" id="KW-0808">Transferase</keyword>
<dbReference type="UniPathway" id="UPA00143"/>
<dbReference type="PROSITE" id="PS50004">
    <property type="entry name" value="C2"/>
    <property type="match status" value="1"/>
</dbReference>
<dbReference type="GO" id="GO:0061630">
    <property type="term" value="F:ubiquitin protein ligase activity"/>
    <property type="evidence" value="ECO:0007669"/>
    <property type="project" value="UniProtKB-EC"/>
</dbReference>
<proteinExistence type="predicted"/>
<name>A0A8C6LRC1_NOTFU</name>
<dbReference type="InterPro" id="IPR040524">
    <property type="entry name" value="HECW1_helix"/>
</dbReference>
<evidence type="ECO:0000256" key="3">
    <source>
        <dbReference type="ARBA" id="ARBA00004906"/>
    </source>
</evidence>
<reference evidence="15" key="1">
    <citation type="submission" date="2014-08" db="EMBL/GenBank/DDBJ databases">
        <authorList>
            <person name="Senf B."/>
            <person name="Petzold A."/>
            <person name="Downie B.R."/>
            <person name="Koch P."/>
            <person name="Platzer M."/>
        </authorList>
    </citation>
    <scope>NUCLEOTIDE SEQUENCE [LARGE SCALE GENOMIC DNA]</scope>
    <source>
        <strain evidence="15">GRZ</strain>
    </source>
</reference>
<evidence type="ECO:0000313" key="16">
    <source>
        <dbReference type="Proteomes" id="UP000694548"/>
    </source>
</evidence>
<dbReference type="GO" id="GO:0005737">
    <property type="term" value="C:cytoplasm"/>
    <property type="evidence" value="ECO:0007669"/>
    <property type="project" value="UniProtKB-SubCell"/>
</dbReference>
<dbReference type="InterPro" id="IPR035983">
    <property type="entry name" value="Hect_E3_ubiquitin_ligase"/>
</dbReference>
<dbReference type="FunFam" id="3.30.2410.10:FF:000002">
    <property type="entry name" value="E3 ubiquitin-protein ligase HECW2"/>
    <property type="match status" value="1"/>
</dbReference>
<sequence>MGNCILLAAMASPTRTGQSRQRCKDAARHSFSPETYAVNGLNQDAFMLGLARSTSDTDLVSPDARSMLTVSSAHYTIGQPEDLVITWDIKEEVDAGDWIGMYLIDEDLSENFLDYKNRGISGSHKGQIFWKIDSGSHFSKSETQVCFRYYHGVTGVLRATTPSVTIKKGSRQTLSFFWSFFSAVGLKKGMFFNPDPYLKLSIQPGKHSIFPSLPHHGQEKRSRVVCNTVNPQWGTERFNFVSLPTDVLEIEVKDKFAKSRPIIKRFLGKLSVPVQRLLEKHAIGNRVVSYSLGRRLPTDHVCGQLLFCFELTSSIHPDDEEVSLVMEPPCPVEGNLVEVNHVVAAPDDDTLSMGPDMPDLPLDCPPQTETEMHDGASAAALEVPTENSIGQPPPQKAAEAGETSCAPCSCQSLFLDYKARAPSRRRNRPCSLPVSELETVIASACGEPETPRSHYIRIHHLLHSLPSARAPSQEDEPTGDGEMTSSTGDGGRSSYAAVRRISPSGLENEEGDSSNGGGRRVCEGTHKPQGEHECEFCDTSCYSTSCYSTSCYSTSCYSNSGYEGRGRFCSHNRLSSVDSNRLSGSTVFSSQDEDEDEESAFESVPDTVQPEGQDAGGDSRTGRGRETRRGEQEEPAEAGPSDKSSMGFSPPVGHAPVLRPSHDPNHFPAATDQALPPNWEARIDSHGRVFYVDHVNRTTTWQRPSHSGKCSHGIPRSGSMQQMEQLNRRYQSIQRTMATEEDGGGHGSDSDPEPTHSGTGLPKSLHNKQRPHHSNNLLRRPASPVNHQKVTNLLQSPAVKFITHPEFFTVLHSNYAAYRMFTSSSCVKHMILKVRRDARNFERYQHNRDLVIFLNKFADTQLELPRGWEIKTDPQGKSFFVDHNSRATTFIDPRIPLQNGRLPGHLAHRQHLQRLRSYSAGEASEVSRSRGASLLARPGNSLVAAIRSHSMVETKPIAHSYNDKIVGFLRQPNIFDMLLERQPSLSKNHNLREKIHYIRTEGTQGVEKLSCDADLVILLSLFEEEIMSYIPLHPIHPCFSFSPRCSPASSPQNSPGLQRARAPAPYRRDFEAKLRNFYRKLEAKGYGQGPGKIKLLIRREHLLEGTFNQVMAYSRKELQRNKLYITFLGEEGLDYSGPSREFFFLLSQELFNPYYGLFEYSANDTYTVQISPMSAFVENHLEWFRFSGRILGLALIHQYLLDAFFTRPFYKALLRLSTDLSDLEYLDEEFHQSLQWMKDNDITDILDLTFTVNEEVFGQVTERELKSGGSHLQVTEKNKKDYIERMAKWRVERGVVQQTEALVRGFYEVVDSRLVSVFDARELELVIAGTVEIDLIDWRSNTEYRGGYHDGHIVMRWFWAAVERFTNEQRLRLLQFVTGTSSVPYEGFAALRGSNGLRRFCIEKWGKATSLPRAHTCFNRLDLPPYPSYTMLYDKLLIAVEETSTFGLE</sequence>
<dbReference type="Pfam" id="PF16562">
    <property type="entry name" value="HECW_N"/>
    <property type="match status" value="1"/>
</dbReference>
<dbReference type="InterPro" id="IPR037795">
    <property type="entry name" value="C2_HECW"/>
</dbReference>
<evidence type="ECO:0000313" key="15">
    <source>
        <dbReference type="Ensembl" id="ENSNFUP00015021530.1"/>
    </source>
</evidence>
<dbReference type="SMART" id="SM00119">
    <property type="entry name" value="HECTc"/>
    <property type="match status" value="1"/>
</dbReference>
<dbReference type="InterPro" id="IPR036020">
    <property type="entry name" value="WW_dom_sf"/>
</dbReference>
<dbReference type="Pfam" id="PF18436">
    <property type="entry name" value="HECW1_helix"/>
    <property type="match status" value="1"/>
</dbReference>
<evidence type="ECO:0000256" key="1">
    <source>
        <dbReference type="ARBA" id="ARBA00000885"/>
    </source>
</evidence>
<evidence type="ECO:0000259" key="14">
    <source>
        <dbReference type="PROSITE" id="PS50237"/>
    </source>
</evidence>
<dbReference type="GO" id="GO:0006511">
    <property type="term" value="P:ubiquitin-dependent protein catabolic process"/>
    <property type="evidence" value="ECO:0007669"/>
    <property type="project" value="TreeGrafter"/>
</dbReference>
<dbReference type="FunFam" id="2.60.40.150:FF:000035">
    <property type="entry name" value="LOW QUALITY PROTEIN: E3 ubiquitin-protein ligase HECW2"/>
    <property type="match status" value="1"/>
</dbReference>
<gene>
    <name evidence="15" type="primary">HECW1</name>
    <name evidence="15" type="synonym">LOC107382779</name>
</gene>
<feature type="domain" description="WW" evidence="13">
    <location>
        <begin position="673"/>
        <end position="706"/>
    </location>
</feature>
<dbReference type="InterPro" id="IPR001202">
    <property type="entry name" value="WW_dom"/>
</dbReference>
<dbReference type="InterPro" id="IPR000569">
    <property type="entry name" value="HECT_dom"/>
</dbReference>
<dbReference type="SMART" id="SM00239">
    <property type="entry name" value="C2"/>
    <property type="match status" value="1"/>
</dbReference>
<feature type="region of interest" description="Disordered" evidence="11">
    <location>
        <begin position="468"/>
        <end position="495"/>
    </location>
</feature>
<dbReference type="PANTHER" id="PTHR11254:SF79">
    <property type="entry name" value="E3 UBIQUITIN-PROTEIN LIGASE HECW1"/>
    <property type="match status" value="1"/>
</dbReference>
<dbReference type="PROSITE" id="PS50237">
    <property type="entry name" value="HECT"/>
    <property type="match status" value="1"/>
</dbReference>
<feature type="domain" description="HECT" evidence="14">
    <location>
        <begin position="1114"/>
        <end position="1449"/>
    </location>
</feature>
<dbReference type="Gene3D" id="2.20.70.10">
    <property type="match status" value="2"/>
</dbReference>
<dbReference type="Ensembl" id="ENSNFUT00015022537.1">
    <property type="protein sequence ID" value="ENSNFUP00015021530.1"/>
    <property type="gene ID" value="ENSNFUG00015009820.1"/>
</dbReference>
<dbReference type="Gene3D" id="3.30.2160.10">
    <property type="entry name" value="Hect, E3 ligase catalytic domain"/>
    <property type="match status" value="1"/>
</dbReference>
<dbReference type="InterPro" id="IPR000008">
    <property type="entry name" value="C2_dom"/>
</dbReference>
<reference evidence="15" key="3">
    <citation type="submission" date="2025-09" db="UniProtKB">
        <authorList>
            <consortium name="Ensembl"/>
        </authorList>
    </citation>
    <scope>IDENTIFICATION</scope>
</reference>
<dbReference type="SUPFAM" id="SSF56204">
    <property type="entry name" value="Hect, E3 ligase catalytic domain"/>
    <property type="match status" value="1"/>
</dbReference>
<feature type="region of interest" description="Disordered" evidence="11">
    <location>
        <begin position="575"/>
        <end position="675"/>
    </location>
</feature>
<feature type="compositionally biased region" description="Polar residues" evidence="11">
    <location>
        <begin position="575"/>
        <end position="590"/>
    </location>
</feature>
<dbReference type="Gene3D" id="3.30.2410.10">
    <property type="entry name" value="Hect, E3 ligase catalytic domain"/>
    <property type="match status" value="1"/>
</dbReference>
<feature type="domain" description="WW" evidence="13">
    <location>
        <begin position="862"/>
        <end position="895"/>
    </location>
</feature>
<dbReference type="FunFam" id="2.60.40.2840:FF:000001">
    <property type="entry name" value="E3 ubiquitin-protein ligase HECW2 isoform X1"/>
    <property type="match status" value="1"/>
</dbReference>
<dbReference type="PROSITE" id="PS01159">
    <property type="entry name" value="WW_DOMAIN_1"/>
    <property type="match status" value="2"/>
</dbReference>
<protein>
    <recommendedName>
        <fullName evidence="4">HECT-type E3 ubiquitin transferase</fullName>
        <ecNumber evidence="4">2.3.2.26</ecNumber>
    </recommendedName>
</protein>
<dbReference type="SMART" id="SM00456">
    <property type="entry name" value="WW"/>
    <property type="match status" value="2"/>
</dbReference>
<comment type="subcellular location">
    <subcellularLocation>
        <location evidence="2">Cytoplasm</location>
    </subcellularLocation>
</comment>
<feature type="region of interest" description="Disordered" evidence="11">
    <location>
        <begin position="738"/>
        <end position="783"/>
    </location>
</feature>
<organism evidence="15 16">
    <name type="scientific">Nothobranchius furzeri</name>
    <name type="common">Turquoise killifish</name>
    <dbReference type="NCBI Taxonomy" id="105023"/>
    <lineage>
        <taxon>Eukaryota</taxon>
        <taxon>Metazoa</taxon>
        <taxon>Chordata</taxon>
        <taxon>Craniata</taxon>
        <taxon>Vertebrata</taxon>
        <taxon>Euteleostomi</taxon>
        <taxon>Actinopterygii</taxon>
        <taxon>Neopterygii</taxon>
        <taxon>Teleostei</taxon>
        <taxon>Neoteleostei</taxon>
        <taxon>Acanthomorphata</taxon>
        <taxon>Ovalentaria</taxon>
        <taxon>Atherinomorphae</taxon>
        <taxon>Cyprinodontiformes</taxon>
        <taxon>Nothobranchiidae</taxon>
        <taxon>Nothobranchius</taxon>
    </lineage>
</organism>
<dbReference type="SUPFAM" id="SSF51045">
    <property type="entry name" value="WW domain"/>
    <property type="match status" value="2"/>
</dbReference>
<keyword evidence="16" id="KW-1185">Reference proteome</keyword>
<evidence type="ECO:0000256" key="5">
    <source>
        <dbReference type="ARBA" id="ARBA00022490"/>
    </source>
</evidence>
<evidence type="ECO:0000256" key="8">
    <source>
        <dbReference type="ARBA" id="ARBA00022737"/>
    </source>
</evidence>
<dbReference type="SUPFAM" id="SSF49562">
    <property type="entry name" value="C2 domain (Calcium/lipid-binding domain, CaLB)"/>
    <property type="match status" value="1"/>
</dbReference>
<feature type="compositionally biased region" description="Acidic residues" evidence="11">
    <location>
        <begin position="591"/>
        <end position="600"/>
    </location>
</feature>
<dbReference type="CDD" id="cd00201">
    <property type="entry name" value="WW"/>
    <property type="match status" value="2"/>
</dbReference>
<dbReference type="Gene3D" id="3.90.1750.10">
    <property type="entry name" value="Hect, E3 ligase catalytic domains"/>
    <property type="match status" value="1"/>
</dbReference>
<dbReference type="InterPro" id="IPR050409">
    <property type="entry name" value="E3_ubiq-protein_ligase"/>
</dbReference>
<keyword evidence="9 10" id="KW-0833">Ubl conjugation pathway</keyword>
<evidence type="ECO:0000259" key="13">
    <source>
        <dbReference type="PROSITE" id="PS50020"/>
    </source>
</evidence>
<dbReference type="GO" id="GO:0048814">
    <property type="term" value="P:regulation of dendrite morphogenesis"/>
    <property type="evidence" value="ECO:0007669"/>
    <property type="project" value="TreeGrafter"/>
</dbReference>
<dbReference type="InterPro" id="IPR035892">
    <property type="entry name" value="C2_domain_sf"/>
</dbReference>
<evidence type="ECO:0000256" key="9">
    <source>
        <dbReference type="ARBA" id="ARBA00022786"/>
    </source>
</evidence>
<evidence type="ECO:0000256" key="11">
    <source>
        <dbReference type="SAM" id="MobiDB-lite"/>
    </source>
</evidence>
<dbReference type="FunFam" id="3.30.2160.10:FF:000005">
    <property type="entry name" value="E3 ubiquitin-protein ligase HECW2 isoform X1"/>
    <property type="match status" value="1"/>
</dbReference>
<dbReference type="GO" id="GO:0016567">
    <property type="term" value="P:protein ubiquitination"/>
    <property type="evidence" value="ECO:0007669"/>
    <property type="project" value="UniProtKB-UniPathway"/>
</dbReference>
<dbReference type="FunFam" id="2.20.70.10:FF:000013">
    <property type="entry name" value="E3 ubiquitin-protein ligase HECW2 isoform X1"/>
    <property type="match status" value="1"/>
</dbReference>
<keyword evidence="6" id="KW-0597">Phosphoprotein</keyword>
<dbReference type="Pfam" id="PF00632">
    <property type="entry name" value="HECT"/>
    <property type="match status" value="1"/>
</dbReference>
<dbReference type="Gene3D" id="2.60.40.150">
    <property type="entry name" value="C2 domain"/>
    <property type="match status" value="1"/>
</dbReference>
<dbReference type="CDD" id="cd08691">
    <property type="entry name" value="C2_NEDL1-like"/>
    <property type="match status" value="1"/>
</dbReference>
<evidence type="ECO:0000259" key="12">
    <source>
        <dbReference type="PROSITE" id="PS50004"/>
    </source>
</evidence>
<dbReference type="PANTHER" id="PTHR11254">
    <property type="entry name" value="HECT DOMAIN UBIQUITIN-PROTEIN LIGASE"/>
    <property type="match status" value="1"/>
</dbReference>
<dbReference type="Pfam" id="PF00397">
    <property type="entry name" value="WW"/>
    <property type="match status" value="2"/>
</dbReference>
<keyword evidence="5" id="KW-0963">Cytoplasm</keyword>
<evidence type="ECO:0000256" key="4">
    <source>
        <dbReference type="ARBA" id="ARBA00012485"/>
    </source>
</evidence>
<dbReference type="FunFam" id="3.90.1750.10:FF:000036">
    <property type="entry name" value="E3 ubiquitin-protein ligase HECW2"/>
    <property type="match status" value="1"/>
</dbReference>
<dbReference type="Proteomes" id="UP000694548">
    <property type="component" value="Chromosome sgr08"/>
</dbReference>
<comment type="catalytic activity">
    <reaction evidence="1">
        <text>S-ubiquitinyl-[E2 ubiquitin-conjugating enzyme]-L-cysteine + [acceptor protein]-L-lysine = [E2 ubiquitin-conjugating enzyme]-L-cysteine + N(6)-ubiquitinyl-[acceptor protein]-L-lysine.</text>
        <dbReference type="EC" id="2.3.2.26"/>
    </reaction>
</comment>
<feature type="compositionally biased region" description="Basic and acidic residues" evidence="11">
    <location>
        <begin position="620"/>
        <end position="632"/>
    </location>
</feature>
<dbReference type="Pfam" id="PF00168">
    <property type="entry name" value="C2"/>
    <property type="match status" value="1"/>
</dbReference>
<dbReference type="PROSITE" id="PS50020">
    <property type="entry name" value="WW_DOMAIN_2"/>
    <property type="match status" value="2"/>
</dbReference>
<evidence type="ECO:0000256" key="7">
    <source>
        <dbReference type="ARBA" id="ARBA00022679"/>
    </source>
</evidence>
<comment type="pathway">
    <text evidence="3">Protein modification; protein ubiquitination.</text>
</comment>
<dbReference type="CDD" id="cd00078">
    <property type="entry name" value="HECTc"/>
    <property type="match status" value="1"/>
</dbReference>
<evidence type="ECO:0000256" key="2">
    <source>
        <dbReference type="ARBA" id="ARBA00004496"/>
    </source>
</evidence>
<dbReference type="GeneTree" id="ENSGT00940000158294"/>
<keyword evidence="8" id="KW-0677">Repeat</keyword>
<dbReference type="FunFam" id="3.90.1750.10:FF:000004">
    <property type="entry name" value="E3 ubiquitin-protein ligase HECW2 isoform X1"/>
    <property type="match status" value="1"/>
</dbReference>
<dbReference type="Gene3D" id="2.60.40.2840">
    <property type="match status" value="1"/>
</dbReference>
<feature type="active site" description="Glycyl thioester intermediate" evidence="10">
    <location>
        <position position="1417"/>
    </location>
</feature>
<accession>A0A8C6LRC1</accession>